<accession>A0A316V677</accession>
<keyword evidence="2" id="KW-0472">Membrane</keyword>
<keyword evidence="2" id="KW-0812">Transmembrane</keyword>
<dbReference type="Proteomes" id="UP000245771">
    <property type="component" value="Unassembled WGS sequence"/>
</dbReference>
<dbReference type="RefSeq" id="XP_025353244.1">
    <property type="nucleotide sequence ID" value="XM_025497909.1"/>
</dbReference>
<gene>
    <name evidence="3" type="ORF">FA14DRAFT_157633</name>
</gene>
<dbReference type="InParanoid" id="A0A316V677"/>
<protein>
    <submittedName>
        <fullName evidence="3">Uncharacterized protein</fullName>
    </submittedName>
</protein>
<evidence type="ECO:0000256" key="1">
    <source>
        <dbReference type="SAM" id="MobiDB-lite"/>
    </source>
</evidence>
<dbReference type="GeneID" id="37019690"/>
<evidence type="ECO:0000313" key="3">
    <source>
        <dbReference type="EMBL" id="PWN32942.1"/>
    </source>
</evidence>
<evidence type="ECO:0000256" key="2">
    <source>
        <dbReference type="SAM" id="Phobius"/>
    </source>
</evidence>
<dbReference type="AlphaFoldDB" id="A0A316V677"/>
<organism evidence="3 4">
    <name type="scientific">Meira miltonrushii</name>
    <dbReference type="NCBI Taxonomy" id="1280837"/>
    <lineage>
        <taxon>Eukaryota</taxon>
        <taxon>Fungi</taxon>
        <taxon>Dikarya</taxon>
        <taxon>Basidiomycota</taxon>
        <taxon>Ustilaginomycotina</taxon>
        <taxon>Exobasidiomycetes</taxon>
        <taxon>Exobasidiales</taxon>
        <taxon>Brachybasidiaceae</taxon>
        <taxon>Meira</taxon>
    </lineage>
</organism>
<name>A0A316V677_9BASI</name>
<dbReference type="EMBL" id="KZ819605">
    <property type="protein sequence ID" value="PWN32942.1"/>
    <property type="molecule type" value="Genomic_DNA"/>
</dbReference>
<reference evidence="3 4" key="1">
    <citation type="journal article" date="2018" name="Mol. Biol. Evol.">
        <title>Broad Genomic Sampling Reveals a Smut Pathogenic Ancestry of the Fungal Clade Ustilaginomycotina.</title>
        <authorList>
            <person name="Kijpornyongpan T."/>
            <person name="Mondo S.J."/>
            <person name="Barry K."/>
            <person name="Sandor L."/>
            <person name="Lee J."/>
            <person name="Lipzen A."/>
            <person name="Pangilinan J."/>
            <person name="LaButti K."/>
            <person name="Hainaut M."/>
            <person name="Henrissat B."/>
            <person name="Grigoriev I.V."/>
            <person name="Spatafora J.W."/>
            <person name="Aime M.C."/>
        </authorList>
    </citation>
    <scope>NUCLEOTIDE SEQUENCE [LARGE SCALE GENOMIC DNA]</scope>
    <source>
        <strain evidence="3 4">MCA 3882</strain>
    </source>
</reference>
<feature type="region of interest" description="Disordered" evidence="1">
    <location>
        <begin position="72"/>
        <end position="94"/>
    </location>
</feature>
<proteinExistence type="predicted"/>
<keyword evidence="2" id="KW-1133">Transmembrane helix</keyword>
<feature type="transmembrane region" description="Helical" evidence="2">
    <location>
        <begin position="20"/>
        <end position="42"/>
    </location>
</feature>
<sequence length="267" mass="30938">MRSSSAYYHHILSNADMRPYKYLVGNGMGFFLFALFSSFIVLCNSTGEDSSSNRHHSSPKKGLDIDLNEEYVPSHSSFSSSPLAEQQGGLTNPPVLQAKLSKDQEYVYRPRKAESQYSQNPAAVLTRKRMQFMRENNKEALDTYLQRERKRLAYASQSDKRLSRYHGTSMYDRRLKEARAKKREGTATKEELEFVAKKNQYFTQHRKILKDAGIKRKDDKVQIARKEAHKGTATKAQLDLLEKKKLLDKERYQRKQAEKKGTTLQKE</sequence>
<keyword evidence="4" id="KW-1185">Reference proteome</keyword>
<evidence type="ECO:0000313" key="4">
    <source>
        <dbReference type="Proteomes" id="UP000245771"/>
    </source>
</evidence>